<dbReference type="SUPFAM" id="SSF53474">
    <property type="entry name" value="alpha/beta-Hydrolases"/>
    <property type="match status" value="1"/>
</dbReference>
<evidence type="ECO:0000313" key="1">
    <source>
        <dbReference type="EMBL" id="KUN40724.1"/>
    </source>
</evidence>
<organism evidence="1 2">
    <name type="scientific">Streptomyces longwoodensis</name>
    <dbReference type="NCBI Taxonomy" id="68231"/>
    <lineage>
        <taxon>Bacteria</taxon>
        <taxon>Bacillati</taxon>
        <taxon>Actinomycetota</taxon>
        <taxon>Actinomycetes</taxon>
        <taxon>Kitasatosporales</taxon>
        <taxon>Streptomycetaceae</taxon>
        <taxon>Streptomyces</taxon>
    </lineage>
</organism>
<gene>
    <name evidence="1" type="ORF">AQJ30_04885</name>
</gene>
<dbReference type="InterPro" id="IPR029058">
    <property type="entry name" value="AB_hydrolase_fold"/>
</dbReference>
<comment type="caution">
    <text evidence="1">The sequence shown here is derived from an EMBL/GenBank/DDBJ whole genome shotgun (WGS) entry which is preliminary data.</text>
</comment>
<dbReference type="Proteomes" id="UP000053271">
    <property type="component" value="Unassembled WGS sequence"/>
</dbReference>
<keyword evidence="2" id="KW-1185">Reference proteome</keyword>
<accession>A0A117QQ64</accession>
<evidence type="ECO:0000313" key="2">
    <source>
        <dbReference type="Proteomes" id="UP000053271"/>
    </source>
</evidence>
<reference evidence="1 2" key="1">
    <citation type="submission" date="2015-10" db="EMBL/GenBank/DDBJ databases">
        <title>Draft genome sequence of Streptomyces longwoodensis DSM 41677, type strain for the species Streptomyces longwoodensis.</title>
        <authorList>
            <person name="Ruckert C."/>
            <person name="Winkler A."/>
            <person name="Kalinowski J."/>
            <person name="Kampfer P."/>
            <person name="Glaeser S."/>
        </authorList>
    </citation>
    <scope>NUCLEOTIDE SEQUENCE [LARGE SCALE GENOMIC DNA]</scope>
    <source>
        <strain evidence="1 2">DSM 41677</strain>
    </source>
</reference>
<dbReference type="AlphaFoldDB" id="A0A117QQ64"/>
<dbReference type="EMBL" id="LMWS01000007">
    <property type="protein sequence ID" value="KUN40724.1"/>
    <property type="molecule type" value="Genomic_DNA"/>
</dbReference>
<name>A0A117QQ64_9ACTN</name>
<protein>
    <recommendedName>
        <fullName evidence="3">Hydrolase</fullName>
    </recommendedName>
</protein>
<dbReference type="Gene3D" id="3.40.50.1820">
    <property type="entry name" value="alpha/beta hydrolase"/>
    <property type="match status" value="1"/>
</dbReference>
<sequence>MPPAGEDSAVEVRTGRFRLTARLSLTDSDRAVAVLASGGRSTLADRYLARVLHQAGFGTMVTDLLAADEVGCPHDAFDVPLLAGRLRGAATWLHGRTGLPYAYVAADTAAAAAVEAAAPGLFAIVSRGGRPDLASPAALAAVRVPTLVVVGSLDTRVLGRSRVAVDWMRCEHRFVLVPGATHVLDGPSALAAVADLAREWLSARLPRTVREERPSPV</sequence>
<evidence type="ECO:0008006" key="3">
    <source>
        <dbReference type="Google" id="ProtNLM"/>
    </source>
</evidence>
<proteinExistence type="predicted"/>